<comment type="caution">
    <text evidence="2">The sequence shown here is derived from an EMBL/GenBank/DDBJ whole genome shotgun (WGS) entry which is preliminary data.</text>
</comment>
<keyword evidence="3" id="KW-1185">Reference proteome</keyword>
<gene>
    <name evidence="2" type="ORF">EVAR_60175_1</name>
</gene>
<proteinExistence type="predicted"/>
<sequence>MEGEWLTELSLIGRKVTEKAVTSRLYSEGRSAPRATRQRAGEGRRPPSNTLNNRHENIARQAGARWLHIAGAPVMGRDLMRRHYKSIIVFASTEPSTLRVSTGHHQYGVKIRNRRLNALSEAPADTTKTNKRKA</sequence>
<feature type="region of interest" description="Disordered" evidence="1">
    <location>
        <begin position="22"/>
        <end position="56"/>
    </location>
</feature>
<evidence type="ECO:0000313" key="2">
    <source>
        <dbReference type="EMBL" id="GBP82446.1"/>
    </source>
</evidence>
<dbReference type="AlphaFoldDB" id="A0A4C1Z1H9"/>
<name>A0A4C1Z1H9_EUMVA</name>
<dbReference type="EMBL" id="BGZK01001565">
    <property type="protein sequence ID" value="GBP82446.1"/>
    <property type="molecule type" value="Genomic_DNA"/>
</dbReference>
<evidence type="ECO:0000256" key="1">
    <source>
        <dbReference type="SAM" id="MobiDB-lite"/>
    </source>
</evidence>
<dbReference type="Proteomes" id="UP000299102">
    <property type="component" value="Unassembled WGS sequence"/>
</dbReference>
<reference evidence="2 3" key="1">
    <citation type="journal article" date="2019" name="Commun. Biol.">
        <title>The bagworm genome reveals a unique fibroin gene that provides high tensile strength.</title>
        <authorList>
            <person name="Kono N."/>
            <person name="Nakamura H."/>
            <person name="Ohtoshi R."/>
            <person name="Tomita M."/>
            <person name="Numata K."/>
            <person name="Arakawa K."/>
        </authorList>
    </citation>
    <scope>NUCLEOTIDE SEQUENCE [LARGE SCALE GENOMIC DNA]</scope>
</reference>
<accession>A0A4C1Z1H9</accession>
<protein>
    <submittedName>
        <fullName evidence="2">Uncharacterized protein</fullName>
    </submittedName>
</protein>
<organism evidence="2 3">
    <name type="scientific">Eumeta variegata</name>
    <name type="common">Bagworm moth</name>
    <name type="synonym">Eumeta japonica</name>
    <dbReference type="NCBI Taxonomy" id="151549"/>
    <lineage>
        <taxon>Eukaryota</taxon>
        <taxon>Metazoa</taxon>
        <taxon>Ecdysozoa</taxon>
        <taxon>Arthropoda</taxon>
        <taxon>Hexapoda</taxon>
        <taxon>Insecta</taxon>
        <taxon>Pterygota</taxon>
        <taxon>Neoptera</taxon>
        <taxon>Endopterygota</taxon>
        <taxon>Lepidoptera</taxon>
        <taxon>Glossata</taxon>
        <taxon>Ditrysia</taxon>
        <taxon>Tineoidea</taxon>
        <taxon>Psychidae</taxon>
        <taxon>Oiketicinae</taxon>
        <taxon>Eumeta</taxon>
    </lineage>
</organism>
<evidence type="ECO:0000313" key="3">
    <source>
        <dbReference type="Proteomes" id="UP000299102"/>
    </source>
</evidence>